<feature type="transmembrane region" description="Helical" evidence="6">
    <location>
        <begin position="21"/>
        <end position="39"/>
    </location>
</feature>
<evidence type="ECO:0000256" key="5">
    <source>
        <dbReference type="ARBA" id="ARBA00023136"/>
    </source>
</evidence>
<evidence type="ECO:0000256" key="2">
    <source>
        <dbReference type="ARBA" id="ARBA00022475"/>
    </source>
</evidence>
<name>A0A7X7LTZ3_9RHOO</name>
<dbReference type="GO" id="GO:0005886">
    <property type="term" value="C:plasma membrane"/>
    <property type="evidence" value="ECO:0007669"/>
    <property type="project" value="UniProtKB-SubCell"/>
</dbReference>
<dbReference type="Pfam" id="PF02690">
    <property type="entry name" value="Na_Pi_cotrans"/>
    <property type="match status" value="1"/>
</dbReference>
<dbReference type="AlphaFoldDB" id="A0A7X7LTZ3"/>
<evidence type="ECO:0000313" key="7">
    <source>
        <dbReference type="EMBL" id="NLF53199.1"/>
    </source>
</evidence>
<keyword evidence="5 6" id="KW-0472">Membrane</keyword>
<evidence type="ECO:0000256" key="3">
    <source>
        <dbReference type="ARBA" id="ARBA00022692"/>
    </source>
</evidence>
<keyword evidence="4 6" id="KW-1133">Transmembrane helix</keyword>
<feature type="non-terminal residue" evidence="7">
    <location>
        <position position="90"/>
    </location>
</feature>
<dbReference type="GO" id="GO:0044341">
    <property type="term" value="P:sodium-dependent phosphate transport"/>
    <property type="evidence" value="ECO:0007669"/>
    <property type="project" value="InterPro"/>
</dbReference>
<reference evidence="7 8" key="1">
    <citation type="journal article" date="2020" name="Biotechnol. Biofuels">
        <title>New insights from the biogas microbiome by comprehensive genome-resolved metagenomics of nearly 1600 species originating from multiple anaerobic digesters.</title>
        <authorList>
            <person name="Campanaro S."/>
            <person name="Treu L."/>
            <person name="Rodriguez-R L.M."/>
            <person name="Kovalovszki A."/>
            <person name="Ziels R.M."/>
            <person name="Maus I."/>
            <person name="Zhu X."/>
            <person name="Kougias P.G."/>
            <person name="Basile A."/>
            <person name="Luo G."/>
            <person name="Schluter A."/>
            <person name="Konstantinidis K.T."/>
            <person name="Angelidaki I."/>
        </authorList>
    </citation>
    <scope>NUCLEOTIDE SEQUENCE [LARGE SCALE GENOMIC DNA]</scope>
    <source>
        <strain evidence="7">AS06rmzACSIP_256</strain>
    </source>
</reference>
<accession>A0A7X7LTZ3</accession>
<dbReference type="GO" id="GO:0005436">
    <property type="term" value="F:sodium:phosphate symporter activity"/>
    <property type="evidence" value="ECO:0007669"/>
    <property type="project" value="InterPro"/>
</dbReference>
<gene>
    <name evidence="7" type="ORF">GX576_02100</name>
</gene>
<comment type="caution">
    <text evidence="7">The sequence shown here is derived from an EMBL/GenBank/DDBJ whole genome shotgun (WGS) entry which is preliminary data.</text>
</comment>
<keyword evidence="2" id="KW-1003">Cell membrane</keyword>
<evidence type="ECO:0000256" key="6">
    <source>
        <dbReference type="SAM" id="Phobius"/>
    </source>
</evidence>
<keyword evidence="3 6" id="KW-0812">Transmembrane</keyword>
<evidence type="ECO:0000256" key="1">
    <source>
        <dbReference type="ARBA" id="ARBA00004651"/>
    </source>
</evidence>
<dbReference type="InterPro" id="IPR003841">
    <property type="entry name" value="Na/Pi_transpt"/>
</dbReference>
<comment type="subcellular location">
    <subcellularLocation>
        <location evidence="1">Cell membrane</location>
        <topology evidence="1">Multi-pass membrane protein</topology>
    </subcellularLocation>
</comment>
<evidence type="ECO:0000313" key="8">
    <source>
        <dbReference type="Proteomes" id="UP000536534"/>
    </source>
</evidence>
<proteinExistence type="predicted"/>
<organism evidence="7 8">
    <name type="scientific">Thauera phenolivorans</name>
    <dbReference type="NCBI Taxonomy" id="1792543"/>
    <lineage>
        <taxon>Bacteria</taxon>
        <taxon>Pseudomonadati</taxon>
        <taxon>Pseudomonadota</taxon>
        <taxon>Betaproteobacteria</taxon>
        <taxon>Rhodocyclales</taxon>
        <taxon>Zoogloeaceae</taxon>
        <taxon>Thauera</taxon>
    </lineage>
</organism>
<dbReference type="Proteomes" id="UP000536534">
    <property type="component" value="Unassembled WGS sequence"/>
</dbReference>
<sequence>MPAALAPESALETQVLSTFDVVAGLLGGIGLFLIGMHMLTEGLKLAAGRALEGLLERGTATRPRGLAAGVLMTGLVQSSTAVTVASIGFV</sequence>
<protein>
    <submittedName>
        <fullName evidence="7">Na/Pi cotransporter family protein</fullName>
    </submittedName>
</protein>
<dbReference type="PANTHER" id="PTHR10010:SF46">
    <property type="entry name" value="SODIUM-DEPENDENT PHOSPHATE TRANSPORT PROTEIN 2B"/>
    <property type="match status" value="1"/>
</dbReference>
<dbReference type="PANTHER" id="PTHR10010">
    <property type="entry name" value="SOLUTE CARRIER FAMILY 34 SODIUM PHOSPHATE , MEMBER 2-RELATED"/>
    <property type="match status" value="1"/>
</dbReference>
<dbReference type="EMBL" id="JAAYYV010000055">
    <property type="protein sequence ID" value="NLF53199.1"/>
    <property type="molecule type" value="Genomic_DNA"/>
</dbReference>
<evidence type="ECO:0000256" key="4">
    <source>
        <dbReference type="ARBA" id="ARBA00022989"/>
    </source>
</evidence>